<keyword evidence="4" id="KW-0337">GPI-anchor biosynthesis</keyword>
<dbReference type="OrthoDB" id="322638at2759"/>
<keyword evidence="11" id="KW-0732">Signal</keyword>
<dbReference type="Proteomes" id="UP000187209">
    <property type="component" value="Unassembled WGS sequence"/>
</dbReference>
<evidence type="ECO:0000256" key="8">
    <source>
        <dbReference type="ARBA" id="ARBA00023136"/>
    </source>
</evidence>
<comment type="caution">
    <text evidence="12">The sequence shown here is derived from an EMBL/GenBank/DDBJ whole genome shotgun (WGS) entry which is preliminary data.</text>
</comment>
<comment type="subcellular location">
    <subcellularLocation>
        <location evidence="1">Endoplasmic reticulum membrane</location>
        <topology evidence="1">Single-pass membrane protein</topology>
    </subcellularLocation>
</comment>
<protein>
    <recommendedName>
        <fullName evidence="14">Phosphatidylinositol-glycan biosynthesis class X protein</fullName>
    </recommendedName>
</protein>
<evidence type="ECO:0000256" key="6">
    <source>
        <dbReference type="ARBA" id="ARBA00022824"/>
    </source>
</evidence>
<reference evidence="12 13" key="1">
    <citation type="submission" date="2016-11" db="EMBL/GenBank/DDBJ databases">
        <title>The macronuclear genome of Stentor coeruleus: a giant cell with tiny introns.</title>
        <authorList>
            <person name="Slabodnick M."/>
            <person name="Ruby J.G."/>
            <person name="Reiff S.B."/>
            <person name="Swart E.C."/>
            <person name="Gosai S."/>
            <person name="Prabakaran S."/>
            <person name="Witkowska E."/>
            <person name="Larue G.E."/>
            <person name="Fisher S."/>
            <person name="Freeman R.M."/>
            <person name="Gunawardena J."/>
            <person name="Chu W."/>
            <person name="Stover N.A."/>
            <person name="Gregory B.D."/>
            <person name="Nowacki M."/>
            <person name="Derisi J."/>
            <person name="Roy S.W."/>
            <person name="Marshall W.F."/>
            <person name="Sood P."/>
        </authorList>
    </citation>
    <scope>NUCLEOTIDE SEQUENCE [LARGE SCALE GENOMIC DNA]</scope>
    <source>
        <strain evidence="12">WM001</strain>
    </source>
</reference>
<accession>A0A1R2AZT7</accession>
<dbReference type="EMBL" id="MPUH01001132">
    <property type="protein sequence ID" value="OMJ70029.1"/>
    <property type="molecule type" value="Genomic_DNA"/>
</dbReference>
<evidence type="ECO:0000256" key="4">
    <source>
        <dbReference type="ARBA" id="ARBA00022502"/>
    </source>
</evidence>
<keyword evidence="5 10" id="KW-0812">Transmembrane</keyword>
<dbReference type="AlphaFoldDB" id="A0A1R2AZT7"/>
<sequence>MIFLTLLICVSSEKSWSWEKDSISITRELKGAGLKQDLVTKVNLLKPMSCILKETISQDWFIDIEEMPKSLKIQFFSKIDIELPSSLSSSHNFNIYLDDSIEFAYPIHIRYNDCDLENDYKKISLLAPVVECENNIYKINTIIESQVPIGKLTHLPGIISATGVVVLVTVVWICLTIHNLKKSI</sequence>
<evidence type="ECO:0000256" key="2">
    <source>
        <dbReference type="ARBA" id="ARBA00004687"/>
    </source>
</evidence>
<evidence type="ECO:0000256" key="11">
    <source>
        <dbReference type="SAM" id="SignalP"/>
    </source>
</evidence>
<dbReference type="GO" id="GO:0006506">
    <property type="term" value="P:GPI anchor biosynthetic process"/>
    <property type="evidence" value="ECO:0007669"/>
    <property type="project" value="UniProtKB-UniPathway"/>
</dbReference>
<evidence type="ECO:0000256" key="3">
    <source>
        <dbReference type="ARBA" id="ARBA00010345"/>
    </source>
</evidence>
<dbReference type="UniPathway" id="UPA00196"/>
<comment type="similarity">
    <text evidence="3">Belongs to the PIGX family.</text>
</comment>
<dbReference type="InterPro" id="IPR013233">
    <property type="entry name" value="PIG-X/PBN1"/>
</dbReference>
<proteinExistence type="inferred from homology"/>
<evidence type="ECO:0008006" key="14">
    <source>
        <dbReference type="Google" id="ProtNLM"/>
    </source>
</evidence>
<comment type="pathway">
    <text evidence="2">Glycolipid biosynthesis; glycosylphosphatidylinositol-anchor biosynthesis.</text>
</comment>
<feature type="signal peptide" evidence="11">
    <location>
        <begin position="1"/>
        <end position="17"/>
    </location>
</feature>
<evidence type="ECO:0000256" key="7">
    <source>
        <dbReference type="ARBA" id="ARBA00022989"/>
    </source>
</evidence>
<dbReference type="GO" id="GO:0005789">
    <property type="term" value="C:endoplasmic reticulum membrane"/>
    <property type="evidence" value="ECO:0007669"/>
    <property type="project" value="UniProtKB-SubCell"/>
</dbReference>
<name>A0A1R2AZT7_9CILI</name>
<gene>
    <name evidence="12" type="ORF">SteCoe_32092</name>
</gene>
<feature type="transmembrane region" description="Helical" evidence="10">
    <location>
        <begin position="155"/>
        <end position="175"/>
    </location>
</feature>
<organism evidence="12 13">
    <name type="scientific">Stentor coeruleus</name>
    <dbReference type="NCBI Taxonomy" id="5963"/>
    <lineage>
        <taxon>Eukaryota</taxon>
        <taxon>Sar</taxon>
        <taxon>Alveolata</taxon>
        <taxon>Ciliophora</taxon>
        <taxon>Postciliodesmatophora</taxon>
        <taxon>Heterotrichea</taxon>
        <taxon>Heterotrichida</taxon>
        <taxon>Stentoridae</taxon>
        <taxon>Stentor</taxon>
    </lineage>
</organism>
<dbReference type="Pfam" id="PF08320">
    <property type="entry name" value="PIG-X"/>
    <property type="match status" value="1"/>
</dbReference>
<keyword evidence="7 10" id="KW-1133">Transmembrane helix</keyword>
<keyword evidence="8 10" id="KW-0472">Membrane</keyword>
<keyword evidence="9" id="KW-0325">Glycoprotein</keyword>
<evidence type="ECO:0000256" key="5">
    <source>
        <dbReference type="ARBA" id="ARBA00022692"/>
    </source>
</evidence>
<evidence type="ECO:0000256" key="9">
    <source>
        <dbReference type="ARBA" id="ARBA00023180"/>
    </source>
</evidence>
<evidence type="ECO:0000313" key="12">
    <source>
        <dbReference type="EMBL" id="OMJ70029.1"/>
    </source>
</evidence>
<keyword evidence="6" id="KW-0256">Endoplasmic reticulum</keyword>
<evidence type="ECO:0000256" key="1">
    <source>
        <dbReference type="ARBA" id="ARBA00004389"/>
    </source>
</evidence>
<keyword evidence="13" id="KW-1185">Reference proteome</keyword>
<feature type="chain" id="PRO_5012322572" description="Phosphatidylinositol-glycan biosynthesis class X protein" evidence="11">
    <location>
        <begin position="18"/>
        <end position="184"/>
    </location>
</feature>
<evidence type="ECO:0000313" key="13">
    <source>
        <dbReference type="Proteomes" id="UP000187209"/>
    </source>
</evidence>
<evidence type="ECO:0000256" key="10">
    <source>
        <dbReference type="SAM" id="Phobius"/>
    </source>
</evidence>